<sequence>MALLAFSALTALAIVSWLHRGPAVWTWKGVLAAGCAVLAVTTSALVWRLPSRTHAVIGIAIMLASLARVGAPSEWTWVSFALVAVTFVLLMPLVHAAIVLRDDE</sequence>
<evidence type="ECO:0000313" key="2">
    <source>
        <dbReference type="EMBL" id="AKV00896.1"/>
    </source>
</evidence>
<name>A0A0K1Q4Y4_9BACT</name>
<dbReference type="AlphaFoldDB" id="A0A0K1Q4Y4"/>
<proteinExistence type="predicted"/>
<dbReference type="Proteomes" id="UP000064967">
    <property type="component" value="Chromosome"/>
</dbReference>
<dbReference type="EMBL" id="CP012333">
    <property type="protein sequence ID" value="AKV00896.1"/>
    <property type="molecule type" value="Genomic_DNA"/>
</dbReference>
<dbReference type="KEGG" id="llu:AKJ09_07559"/>
<organism evidence="2 3">
    <name type="scientific">Labilithrix luteola</name>
    <dbReference type="NCBI Taxonomy" id="1391654"/>
    <lineage>
        <taxon>Bacteria</taxon>
        <taxon>Pseudomonadati</taxon>
        <taxon>Myxococcota</taxon>
        <taxon>Polyangia</taxon>
        <taxon>Polyangiales</taxon>
        <taxon>Labilitrichaceae</taxon>
        <taxon>Labilithrix</taxon>
    </lineage>
</organism>
<accession>A0A0K1Q4Y4</accession>
<feature type="transmembrane region" description="Helical" evidence="1">
    <location>
        <begin position="30"/>
        <end position="47"/>
    </location>
</feature>
<keyword evidence="1" id="KW-1133">Transmembrane helix</keyword>
<evidence type="ECO:0008006" key="4">
    <source>
        <dbReference type="Google" id="ProtNLM"/>
    </source>
</evidence>
<keyword evidence="3" id="KW-1185">Reference proteome</keyword>
<reference evidence="2 3" key="1">
    <citation type="submission" date="2015-08" db="EMBL/GenBank/DDBJ databases">
        <authorList>
            <person name="Babu N.S."/>
            <person name="Beckwith C.J."/>
            <person name="Beseler K.G."/>
            <person name="Brison A."/>
            <person name="Carone J.V."/>
            <person name="Caskin T.P."/>
            <person name="Diamond M."/>
            <person name="Durham M.E."/>
            <person name="Foxe J.M."/>
            <person name="Go M."/>
            <person name="Henderson B.A."/>
            <person name="Jones I.B."/>
            <person name="McGettigan J.A."/>
            <person name="Micheletti S.J."/>
            <person name="Nasrallah M.E."/>
            <person name="Ortiz D."/>
            <person name="Piller C.R."/>
            <person name="Privatt S.R."/>
            <person name="Schneider S.L."/>
            <person name="Sharp S."/>
            <person name="Smith T.C."/>
            <person name="Stanton J.D."/>
            <person name="Ullery H.E."/>
            <person name="Wilson R.J."/>
            <person name="Serrano M.G."/>
            <person name="Buck G."/>
            <person name="Lee V."/>
            <person name="Wang Y."/>
            <person name="Carvalho R."/>
            <person name="Voegtly L."/>
            <person name="Shi R."/>
            <person name="Duckworth R."/>
            <person name="Johnson A."/>
            <person name="Loviza R."/>
            <person name="Walstead R."/>
            <person name="Shah Z."/>
            <person name="Kiflezghi M."/>
            <person name="Wade K."/>
            <person name="Ball S.L."/>
            <person name="Bradley K.W."/>
            <person name="Asai D.J."/>
            <person name="Bowman C.A."/>
            <person name="Russell D.A."/>
            <person name="Pope W.H."/>
            <person name="Jacobs-Sera D."/>
            <person name="Hendrix R.W."/>
            <person name="Hatfull G.F."/>
        </authorList>
    </citation>
    <scope>NUCLEOTIDE SEQUENCE [LARGE SCALE GENOMIC DNA]</scope>
    <source>
        <strain evidence="2 3">DSM 27648</strain>
    </source>
</reference>
<feature type="transmembrane region" description="Helical" evidence="1">
    <location>
        <begin position="77"/>
        <end position="100"/>
    </location>
</feature>
<evidence type="ECO:0000256" key="1">
    <source>
        <dbReference type="SAM" id="Phobius"/>
    </source>
</evidence>
<evidence type="ECO:0000313" key="3">
    <source>
        <dbReference type="Proteomes" id="UP000064967"/>
    </source>
</evidence>
<keyword evidence="1" id="KW-0812">Transmembrane</keyword>
<feature type="transmembrane region" description="Helical" evidence="1">
    <location>
        <begin position="54"/>
        <end position="71"/>
    </location>
</feature>
<gene>
    <name evidence="2" type="ORF">AKJ09_07559</name>
</gene>
<protein>
    <recommendedName>
        <fullName evidence="4">Integral membrane protein</fullName>
    </recommendedName>
</protein>
<keyword evidence="1" id="KW-0472">Membrane</keyword>